<sequence>MRKSIALIIVLGVLLVGCGKPQYIGQTYYPTYGLFNESSSKSKNVCYEVSAGNVIWSILLSGTIVFPVYFLGWSIHNPVRLKNGPDDQCTFDD</sequence>
<evidence type="ECO:0000313" key="2">
    <source>
        <dbReference type="EMBL" id="OGF71309.1"/>
    </source>
</evidence>
<dbReference type="EMBL" id="MFHP01000033">
    <property type="protein sequence ID" value="OGF71309.1"/>
    <property type="molecule type" value="Genomic_DNA"/>
</dbReference>
<keyword evidence="1" id="KW-0472">Membrane</keyword>
<keyword evidence="1" id="KW-1133">Transmembrane helix</keyword>
<accession>A0A1F5W6J8</accession>
<organism evidence="2 3">
    <name type="scientific">Candidatus Giovannonibacteria bacterium RIFCSPHIGHO2_02_FULL_45_40</name>
    <dbReference type="NCBI Taxonomy" id="1798337"/>
    <lineage>
        <taxon>Bacteria</taxon>
        <taxon>Candidatus Giovannoniibacteriota</taxon>
    </lineage>
</organism>
<evidence type="ECO:0000313" key="3">
    <source>
        <dbReference type="Proteomes" id="UP000178743"/>
    </source>
</evidence>
<reference evidence="2 3" key="1">
    <citation type="journal article" date="2016" name="Nat. Commun.">
        <title>Thousands of microbial genomes shed light on interconnected biogeochemical processes in an aquifer system.</title>
        <authorList>
            <person name="Anantharaman K."/>
            <person name="Brown C.T."/>
            <person name="Hug L.A."/>
            <person name="Sharon I."/>
            <person name="Castelle C.J."/>
            <person name="Probst A.J."/>
            <person name="Thomas B.C."/>
            <person name="Singh A."/>
            <person name="Wilkins M.J."/>
            <person name="Karaoz U."/>
            <person name="Brodie E.L."/>
            <person name="Williams K.H."/>
            <person name="Hubbard S.S."/>
            <person name="Banfield J.F."/>
        </authorList>
    </citation>
    <scope>NUCLEOTIDE SEQUENCE [LARGE SCALE GENOMIC DNA]</scope>
</reference>
<protein>
    <submittedName>
        <fullName evidence="2">Uncharacterized protein</fullName>
    </submittedName>
</protein>
<evidence type="ECO:0000256" key="1">
    <source>
        <dbReference type="SAM" id="Phobius"/>
    </source>
</evidence>
<gene>
    <name evidence="2" type="ORF">A3C05_04460</name>
</gene>
<proteinExistence type="predicted"/>
<dbReference type="AlphaFoldDB" id="A0A1F5W6J8"/>
<feature type="transmembrane region" description="Helical" evidence="1">
    <location>
        <begin position="54"/>
        <end position="72"/>
    </location>
</feature>
<name>A0A1F5W6J8_9BACT</name>
<comment type="caution">
    <text evidence="2">The sequence shown here is derived from an EMBL/GenBank/DDBJ whole genome shotgun (WGS) entry which is preliminary data.</text>
</comment>
<dbReference type="PROSITE" id="PS51257">
    <property type="entry name" value="PROKAR_LIPOPROTEIN"/>
    <property type="match status" value="1"/>
</dbReference>
<keyword evidence="1" id="KW-0812">Transmembrane</keyword>
<dbReference type="Proteomes" id="UP000178743">
    <property type="component" value="Unassembled WGS sequence"/>
</dbReference>